<organism evidence="1 2">
    <name type="scientific">Lottia gigantea</name>
    <name type="common">Giant owl limpet</name>
    <dbReference type="NCBI Taxonomy" id="225164"/>
    <lineage>
        <taxon>Eukaryota</taxon>
        <taxon>Metazoa</taxon>
        <taxon>Spiralia</taxon>
        <taxon>Lophotrochozoa</taxon>
        <taxon>Mollusca</taxon>
        <taxon>Gastropoda</taxon>
        <taxon>Patellogastropoda</taxon>
        <taxon>Lottioidea</taxon>
        <taxon>Lottiidae</taxon>
        <taxon>Lottia</taxon>
    </lineage>
</organism>
<accession>V4B1V7</accession>
<dbReference type="GeneID" id="20241335"/>
<sequence length="119" mass="13836">MAINIHIIFYLEHLNLRYVSTWFDYSLVRAILTHRIAELELDSSVQSSPRTNVLLFGQSENSFGYIIYLTDGDIVLVTLRSRSFQPPINSKAWSQRTVLTLQKLKFEGTNTLRQQRHPP</sequence>
<dbReference type="EMBL" id="KB203969">
    <property type="protein sequence ID" value="ESO82249.1"/>
    <property type="molecule type" value="Genomic_DNA"/>
</dbReference>
<dbReference type="CTD" id="20241335"/>
<keyword evidence="2" id="KW-1185">Reference proteome</keyword>
<dbReference type="AlphaFoldDB" id="V4B1V7"/>
<name>V4B1V7_LOTGI</name>
<dbReference type="RefSeq" id="XP_009067047.1">
    <property type="nucleotide sequence ID" value="XM_009068799.1"/>
</dbReference>
<reference evidence="1 2" key="1">
    <citation type="journal article" date="2013" name="Nature">
        <title>Insights into bilaterian evolution from three spiralian genomes.</title>
        <authorList>
            <person name="Simakov O."/>
            <person name="Marletaz F."/>
            <person name="Cho S.J."/>
            <person name="Edsinger-Gonzales E."/>
            <person name="Havlak P."/>
            <person name="Hellsten U."/>
            <person name="Kuo D.H."/>
            <person name="Larsson T."/>
            <person name="Lv J."/>
            <person name="Arendt D."/>
            <person name="Savage R."/>
            <person name="Osoegawa K."/>
            <person name="de Jong P."/>
            <person name="Grimwood J."/>
            <person name="Chapman J.A."/>
            <person name="Shapiro H."/>
            <person name="Aerts A."/>
            <person name="Otillar R.P."/>
            <person name="Terry A.Y."/>
            <person name="Boore J.L."/>
            <person name="Grigoriev I.V."/>
            <person name="Lindberg D.R."/>
            <person name="Seaver E.C."/>
            <person name="Weisblat D.A."/>
            <person name="Putnam N.H."/>
            <person name="Rokhsar D.S."/>
        </authorList>
    </citation>
    <scope>NUCLEOTIDE SEQUENCE [LARGE SCALE GENOMIC DNA]</scope>
</reference>
<dbReference type="Proteomes" id="UP000030746">
    <property type="component" value="Unassembled WGS sequence"/>
</dbReference>
<dbReference type="HOGENOM" id="CLU_2064121_0_0_1"/>
<evidence type="ECO:0000313" key="2">
    <source>
        <dbReference type="Proteomes" id="UP000030746"/>
    </source>
</evidence>
<proteinExistence type="predicted"/>
<gene>
    <name evidence="1" type="ORF">LOTGIDRAFT_170161</name>
</gene>
<dbReference type="KEGG" id="lgi:LOTGIDRAFT_170161"/>
<protein>
    <submittedName>
        <fullName evidence="1">Uncharacterized protein</fullName>
    </submittedName>
</protein>
<evidence type="ECO:0000313" key="1">
    <source>
        <dbReference type="EMBL" id="ESO82249.1"/>
    </source>
</evidence>